<dbReference type="EMBL" id="CP010784">
    <property type="protein sequence ID" value="ATF04670.1"/>
    <property type="molecule type" value="Genomic_DNA"/>
</dbReference>
<protein>
    <submittedName>
        <fullName evidence="1">Uncharacterized protein</fullName>
    </submittedName>
</protein>
<gene>
    <name evidence="1" type="ORF">PhaeoP63_00568</name>
</gene>
<dbReference type="Proteomes" id="UP000217545">
    <property type="component" value="Chromosome"/>
</dbReference>
<reference evidence="1 2" key="1">
    <citation type="journal article" date="2017" name="Front. Microbiol.">
        <title>Phaeobacter piscinae sp. nov., a species of the Roseobacter group and potential aquaculture probiont.</title>
        <authorList>
            <person name="Sonnenschein E.C."/>
            <person name="Phippen C.B.W."/>
            <person name="Nielsen K.F."/>
            <person name="Mateiu R.V."/>
            <person name="Melchiorsen J."/>
            <person name="Gram L."/>
            <person name="Overmann J."/>
            <person name="Freese H.M."/>
        </authorList>
    </citation>
    <scope>NUCLEOTIDE SEQUENCE [LARGE SCALE GENOMIC DNA]</scope>
    <source>
        <strain evidence="1 2">P63</strain>
    </source>
</reference>
<sequence length="137" mass="15396">MTAHRRASLTDQCSFSVQNSAHLGAYWVNDKEALTPTKCRMFSRREVTFPQLSDLTLKIGLVEGPGGRRSRCIHGYSLEMLTLKAAQLSVYAETCVLTLIKQLSNEALRRVVVPSVFFFSTQQMVNAAARLRDRSNE</sequence>
<evidence type="ECO:0000313" key="2">
    <source>
        <dbReference type="Proteomes" id="UP000217545"/>
    </source>
</evidence>
<dbReference type="AlphaFoldDB" id="A0AAD0EBU5"/>
<dbReference type="GeneID" id="31845020"/>
<accession>A0AAD0EBU5</accession>
<proteinExistence type="predicted"/>
<dbReference type="RefSeq" id="WP_024096067.1">
    <property type="nucleotide sequence ID" value="NZ_CP010588.1"/>
</dbReference>
<name>A0AAD0EBU5_9RHOB</name>
<evidence type="ECO:0000313" key="1">
    <source>
        <dbReference type="EMBL" id="ATF04670.1"/>
    </source>
</evidence>
<organism evidence="1 2">
    <name type="scientific">Phaeobacter gallaeciensis</name>
    <dbReference type="NCBI Taxonomy" id="60890"/>
    <lineage>
        <taxon>Bacteria</taxon>
        <taxon>Pseudomonadati</taxon>
        <taxon>Pseudomonadota</taxon>
        <taxon>Alphaproteobacteria</taxon>
        <taxon>Rhodobacterales</taxon>
        <taxon>Roseobacteraceae</taxon>
        <taxon>Phaeobacter</taxon>
    </lineage>
</organism>